<keyword evidence="2" id="KW-1133">Transmembrane helix</keyword>
<keyword evidence="4" id="KW-0808">Transferase</keyword>
<protein>
    <recommendedName>
        <fullName evidence="1">diguanylate cyclase</fullName>
        <ecNumber evidence="1">2.7.7.65</ecNumber>
    </recommendedName>
</protein>
<keyword evidence="5" id="KW-1185">Reference proteome</keyword>
<dbReference type="NCBIfam" id="TIGR00254">
    <property type="entry name" value="GGDEF"/>
    <property type="match status" value="1"/>
</dbReference>
<dbReference type="InterPro" id="IPR000160">
    <property type="entry name" value="GGDEF_dom"/>
</dbReference>
<feature type="transmembrane region" description="Helical" evidence="2">
    <location>
        <begin position="52"/>
        <end position="71"/>
    </location>
</feature>
<evidence type="ECO:0000313" key="5">
    <source>
        <dbReference type="Proteomes" id="UP001269819"/>
    </source>
</evidence>
<dbReference type="SMART" id="SM00267">
    <property type="entry name" value="GGDEF"/>
    <property type="match status" value="1"/>
</dbReference>
<dbReference type="PANTHER" id="PTHR45138">
    <property type="entry name" value="REGULATORY COMPONENTS OF SENSORY TRANSDUCTION SYSTEM"/>
    <property type="match status" value="1"/>
</dbReference>
<dbReference type="SUPFAM" id="SSF55073">
    <property type="entry name" value="Nucleotide cyclase"/>
    <property type="match status" value="1"/>
</dbReference>
<dbReference type="Gene3D" id="3.30.70.270">
    <property type="match status" value="1"/>
</dbReference>
<dbReference type="PANTHER" id="PTHR45138:SF24">
    <property type="entry name" value="DIGUANYLATE CYCLASE DGCC-RELATED"/>
    <property type="match status" value="1"/>
</dbReference>
<accession>A0ABU3W247</accession>
<organism evidence="4 5">
    <name type="scientific">Marinobacter xestospongiae</name>
    <dbReference type="NCBI Taxonomy" id="994319"/>
    <lineage>
        <taxon>Bacteria</taxon>
        <taxon>Pseudomonadati</taxon>
        <taxon>Pseudomonadota</taxon>
        <taxon>Gammaproteobacteria</taxon>
        <taxon>Pseudomonadales</taxon>
        <taxon>Marinobacteraceae</taxon>
        <taxon>Marinobacter</taxon>
    </lineage>
</organism>
<evidence type="ECO:0000256" key="1">
    <source>
        <dbReference type="ARBA" id="ARBA00012528"/>
    </source>
</evidence>
<dbReference type="InterPro" id="IPR029787">
    <property type="entry name" value="Nucleotide_cyclase"/>
</dbReference>
<feature type="domain" description="GGDEF" evidence="3">
    <location>
        <begin position="217"/>
        <end position="346"/>
    </location>
</feature>
<dbReference type="EC" id="2.7.7.65" evidence="1"/>
<dbReference type="Proteomes" id="UP001269819">
    <property type="component" value="Unassembled WGS sequence"/>
</dbReference>
<evidence type="ECO:0000259" key="3">
    <source>
        <dbReference type="PROSITE" id="PS50887"/>
    </source>
</evidence>
<dbReference type="RefSeq" id="WP_316974991.1">
    <property type="nucleotide sequence ID" value="NZ_JAWIIJ010000016.1"/>
</dbReference>
<feature type="transmembrane region" description="Helical" evidence="2">
    <location>
        <begin position="28"/>
        <end position="46"/>
    </location>
</feature>
<keyword evidence="4" id="KW-0548">Nucleotidyltransferase</keyword>
<dbReference type="Pfam" id="PF00990">
    <property type="entry name" value="GGDEF"/>
    <property type="match status" value="1"/>
</dbReference>
<evidence type="ECO:0000256" key="2">
    <source>
        <dbReference type="SAM" id="Phobius"/>
    </source>
</evidence>
<dbReference type="EMBL" id="JAWIIJ010000016">
    <property type="protein sequence ID" value="MDV2080606.1"/>
    <property type="molecule type" value="Genomic_DNA"/>
</dbReference>
<comment type="caution">
    <text evidence="4">The sequence shown here is derived from an EMBL/GenBank/DDBJ whole genome shotgun (WGS) entry which is preliminary data.</text>
</comment>
<dbReference type="InterPro" id="IPR043128">
    <property type="entry name" value="Rev_trsase/Diguanyl_cyclase"/>
</dbReference>
<dbReference type="InterPro" id="IPR048435">
    <property type="entry name" value="MASE6"/>
</dbReference>
<sequence>MTSSTSCDAPAPASDGLRPHYRRDLLRLLYAVTAGALVLFAALQFYNGKPVLAGLELLASVLLLTGYIRLARCRHLRAWTYGYLVPLFVFFNYVIIMPQASVASFVWVLMMPVLAYLLLGRQRGLVLSVPFMAAGCVSYTYYLGSQHSAGIGVDLLNMLLCAGLMLVFIHLFEQRREAAEGQLLALTQVDPLTGLVNHQRFRDSLARTLSECQRSNSPCALVLLDIDGFQTLQAHQGLAFSNRLVAAVTEVLTRRLRSTDVIGRLGDGAFGLVLRDLQRTDAAQLTASLQAQVAALRLAADDGAFSPALAVGLAHSDRDGHQADGLVRSASRRLQTGGVIDANGHG</sequence>
<keyword evidence="2" id="KW-0812">Transmembrane</keyword>
<proteinExistence type="predicted"/>
<feature type="transmembrane region" description="Helical" evidence="2">
    <location>
        <begin position="78"/>
        <end position="96"/>
    </location>
</feature>
<gene>
    <name evidence="4" type="ORF">RYS15_18125</name>
</gene>
<reference evidence="4 5" key="1">
    <citation type="submission" date="2023-10" db="EMBL/GenBank/DDBJ databases">
        <title>Characteristics and mechanism of a salt-tolerant marine origin heterotrophic nitrifying- aerobic denitrifying bacteria Marinobacter xestospongiae HN1.</title>
        <authorList>
            <person name="Qi R."/>
        </authorList>
    </citation>
    <scope>NUCLEOTIDE SEQUENCE [LARGE SCALE GENOMIC DNA]</scope>
    <source>
        <strain evidence="4 5">HN1</strain>
    </source>
</reference>
<dbReference type="InterPro" id="IPR050469">
    <property type="entry name" value="Diguanylate_Cyclase"/>
</dbReference>
<feature type="transmembrane region" description="Helical" evidence="2">
    <location>
        <begin position="124"/>
        <end position="143"/>
    </location>
</feature>
<name>A0ABU3W247_9GAMM</name>
<dbReference type="CDD" id="cd01949">
    <property type="entry name" value="GGDEF"/>
    <property type="match status" value="1"/>
</dbReference>
<keyword evidence="2" id="KW-0472">Membrane</keyword>
<evidence type="ECO:0000313" key="4">
    <source>
        <dbReference type="EMBL" id="MDV2080606.1"/>
    </source>
</evidence>
<feature type="transmembrane region" description="Helical" evidence="2">
    <location>
        <begin position="102"/>
        <end position="119"/>
    </location>
</feature>
<feature type="transmembrane region" description="Helical" evidence="2">
    <location>
        <begin position="155"/>
        <end position="172"/>
    </location>
</feature>
<dbReference type="PROSITE" id="PS50887">
    <property type="entry name" value="GGDEF"/>
    <property type="match status" value="1"/>
</dbReference>
<dbReference type="GO" id="GO:0052621">
    <property type="term" value="F:diguanylate cyclase activity"/>
    <property type="evidence" value="ECO:0007669"/>
    <property type="project" value="UniProtKB-EC"/>
</dbReference>
<dbReference type="Pfam" id="PF20966">
    <property type="entry name" value="MASE6"/>
    <property type="match status" value="1"/>
</dbReference>